<dbReference type="Proteomes" id="UP000717696">
    <property type="component" value="Unassembled WGS sequence"/>
</dbReference>
<feature type="compositionally biased region" description="Polar residues" evidence="1">
    <location>
        <begin position="35"/>
        <end position="47"/>
    </location>
</feature>
<evidence type="ECO:0000313" key="3">
    <source>
        <dbReference type="Proteomes" id="UP000717696"/>
    </source>
</evidence>
<evidence type="ECO:0000313" key="2">
    <source>
        <dbReference type="EMBL" id="KAH7131596.1"/>
    </source>
</evidence>
<proteinExistence type="predicted"/>
<comment type="caution">
    <text evidence="2">The sequence shown here is derived from an EMBL/GenBank/DDBJ whole genome shotgun (WGS) entry which is preliminary data.</text>
</comment>
<name>A0A9P9IT99_9HYPO</name>
<protein>
    <submittedName>
        <fullName evidence="2">Uncharacterized protein</fullName>
    </submittedName>
</protein>
<keyword evidence="3" id="KW-1185">Reference proteome</keyword>
<sequence>MNATNSLSEVSPCGQKPTISHQTPSPPQTTSPNTFTIITSAPSQNGPLQRAVREPAHHVPKEAATTAVLTTAQNLVSLQGLNALTGRSWTWRGTFDEPSMQSAAPTTAPSTPTALTTAAPIDTMDLAFRTITRRPVDDAPATTTPVTGWRGGHSSVGCWRVIAPFIINIDDDKDGSQ</sequence>
<dbReference type="EMBL" id="JAGMUU010000019">
    <property type="protein sequence ID" value="KAH7131596.1"/>
    <property type="molecule type" value="Genomic_DNA"/>
</dbReference>
<evidence type="ECO:0000256" key="1">
    <source>
        <dbReference type="SAM" id="MobiDB-lite"/>
    </source>
</evidence>
<feature type="region of interest" description="Disordered" evidence="1">
    <location>
        <begin position="1"/>
        <end position="56"/>
    </location>
</feature>
<accession>A0A9P9IT99</accession>
<gene>
    <name evidence="2" type="ORF">B0J13DRAFT_529574</name>
</gene>
<reference evidence="2" key="1">
    <citation type="journal article" date="2021" name="Nat. Commun.">
        <title>Genetic determinants of endophytism in the Arabidopsis root mycobiome.</title>
        <authorList>
            <person name="Mesny F."/>
            <person name="Miyauchi S."/>
            <person name="Thiergart T."/>
            <person name="Pickel B."/>
            <person name="Atanasova L."/>
            <person name="Karlsson M."/>
            <person name="Huettel B."/>
            <person name="Barry K.W."/>
            <person name="Haridas S."/>
            <person name="Chen C."/>
            <person name="Bauer D."/>
            <person name="Andreopoulos W."/>
            <person name="Pangilinan J."/>
            <person name="LaButti K."/>
            <person name="Riley R."/>
            <person name="Lipzen A."/>
            <person name="Clum A."/>
            <person name="Drula E."/>
            <person name="Henrissat B."/>
            <person name="Kohler A."/>
            <person name="Grigoriev I.V."/>
            <person name="Martin F.M."/>
            <person name="Hacquard S."/>
        </authorList>
    </citation>
    <scope>NUCLEOTIDE SEQUENCE</scope>
    <source>
        <strain evidence="2">MPI-CAGE-AT-0021</strain>
    </source>
</reference>
<organism evidence="2 3">
    <name type="scientific">Dactylonectria estremocensis</name>
    <dbReference type="NCBI Taxonomy" id="1079267"/>
    <lineage>
        <taxon>Eukaryota</taxon>
        <taxon>Fungi</taxon>
        <taxon>Dikarya</taxon>
        <taxon>Ascomycota</taxon>
        <taxon>Pezizomycotina</taxon>
        <taxon>Sordariomycetes</taxon>
        <taxon>Hypocreomycetidae</taxon>
        <taxon>Hypocreales</taxon>
        <taxon>Nectriaceae</taxon>
        <taxon>Dactylonectria</taxon>
    </lineage>
</organism>
<dbReference type="AlphaFoldDB" id="A0A9P9IT99"/>